<keyword evidence="4 7" id="KW-0812">Transmembrane</keyword>
<proteinExistence type="inferred from homology"/>
<feature type="transmembrane region" description="Helical" evidence="7">
    <location>
        <begin position="103"/>
        <end position="124"/>
    </location>
</feature>
<feature type="transmembrane region" description="Helical" evidence="7">
    <location>
        <begin position="283"/>
        <end position="309"/>
    </location>
</feature>
<gene>
    <name evidence="9" type="ORF">D1114_12930</name>
</gene>
<dbReference type="InterPro" id="IPR045621">
    <property type="entry name" value="BPD_transp_1_N"/>
</dbReference>
<evidence type="ECO:0000313" key="9">
    <source>
        <dbReference type="EMBL" id="RHZ94293.1"/>
    </source>
</evidence>
<feature type="transmembrane region" description="Helical" evidence="7">
    <location>
        <begin position="136"/>
        <end position="164"/>
    </location>
</feature>
<dbReference type="GO" id="GO:0005886">
    <property type="term" value="C:plasma membrane"/>
    <property type="evidence" value="ECO:0007669"/>
    <property type="project" value="UniProtKB-SubCell"/>
</dbReference>
<dbReference type="Proteomes" id="UP000266305">
    <property type="component" value="Unassembled WGS sequence"/>
</dbReference>
<feature type="domain" description="ABC transmembrane type-1" evidence="8">
    <location>
        <begin position="97"/>
        <end position="306"/>
    </location>
</feature>
<evidence type="ECO:0000256" key="1">
    <source>
        <dbReference type="ARBA" id="ARBA00004651"/>
    </source>
</evidence>
<evidence type="ECO:0000256" key="3">
    <source>
        <dbReference type="ARBA" id="ARBA00022475"/>
    </source>
</evidence>
<evidence type="ECO:0000256" key="6">
    <source>
        <dbReference type="ARBA" id="ARBA00023136"/>
    </source>
</evidence>
<dbReference type="PROSITE" id="PS50928">
    <property type="entry name" value="ABC_TM1"/>
    <property type="match status" value="1"/>
</dbReference>
<keyword evidence="5 7" id="KW-1133">Transmembrane helix</keyword>
<keyword evidence="2 7" id="KW-0813">Transport</keyword>
<dbReference type="PANTHER" id="PTHR43163">
    <property type="entry name" value="DIPEPTIDE TRANSPORT SYSTEM PERMEASE PROTEIN DPPB-RELATED"/>
    <property type="match status" value="1"/>
</dbReference>
<feature type="transmembrane region" description="Helical" evidence="7">
    <location>
        <begin position="176"/>
        <end position="198"/>
    </location>
</feature>
<dbReference type="Pfam" id="PF19300">
    <property type="entry name" value="BPD_transp_1_N"/>
    <property type="match status" value="1"/>
</dbReference>
<dbReference type="AlphaFoldDB" id="A0AAX1UK27"/>
<keyword evidence="6 7" id="KW-0472">Membrane</keyword>
<feature type="transmembrane region" description="Helical" evidence="7">
    <location>
        <begin position="12"/>
        <end position="32"/>
    </location>
</feature>
<evidence type="ECO:0000313" key="10">
    <source>
        <dbReference type="Proteomes" id="UP000266305"/>
    </source>
</evidence>
<sequence length="317" mass="34293">MTVLRFLIRRMVSAVPVIFVVSLVTFALIAIVPGDVTAELAGAEATAEQRAVLRDQLGLNQPLYQQALRWYGNLLQGDLGHSYLLNMSVTDAVLERLPVTLSLAGLALVLAVVIGVLLGVLAAIRHDSWVDQGTMSVALIGLSVPDFWLGLIMISVFSVGLAWFPTGGYVPFSEDALGWARSMALPALALAFTQMGVIARMTRSSMLEVMGQDYIRTARAKGMRRHTVVFKHALRNALVPVITVIGVMTGVLLGGAVVIESVFSLPGVGRLIIGAIQRRDFPIIQGGLLITASLFVFVNILVDLAYGWFDPRVRNDR</sequence>
<keyword evidence="3" id="KW-1003">Cell membrane</keyword>
<dbReference type="SUPFAM" id="SSF161098">
    <property type="entry name" value="MetI-like"/>
    <property type="match status" value="1"/>
</dbReference>
<comment type="similarity">
    <text evidence="7">Belongs to the binding-protein-dependent transport system permease family.</text>
</comment>
<reference evidence="9 10" key="1">
    <citation type="submission" date="2018-08" db="EMBL/GenBank/DDBJ databases">
        <title>Draft genome sequence of Rhodobacter sphaeroides FY.</title>
        <authorList>
            <person name="Rayyan A."/>
            <person name="Meyer T.E."/>
            <person name="Kyndt J.A."/>
        </authorList>
    </citation>
    <scope>NUCLEOTIDE SEQUENCE [LARGE SCALE GENOMIC DNA]</scope>
    <source>
        <strain evidence="9 10">FY</strain>
    </source>
</reference>
<dbReference type="RefSeq" id="WP_119000404.1">
    <property type="nucleotide sequence ID" value="NZ_QWGP01000013.1"/>
</dbReference>
<evidence type="ECO:0000256" key="7">
    <source>
        <dbReference type="RuleBase" id="RU363032"/>
    </source>
</evidence>
<dbReference type="InterPro" id="IPR035906">
    <property type="entry name" value="MetI-like_sf"/>
</dbReference>
<dbReference type="Pfam" id="PF00528">
    <property type="entry name" value="BPD_transp_1"/>
    <property type="match status" value="1"/>
</dbReference>
<feature type="transmembrane region" description="Helical" evidence="7">
    <location>
        <begin position="237"/>
        <end position="263"/>
    </location>
</feature>
<dbReference type="Gene3D" id="1.10.3720.10">
    <property type="entry name" value="MetI-like"/>
    <property type="match status" value="1"/>
</dbReference>
<accession>A0AAX1UK27</accession>
<evidence type="ECO:0000259" key="8">
    <source>
        <dbReference type="PROSITE" id="PS50928"/>
    </source>
</evidence>
<dbReference type="InterPro" id="IPR000515">
    <property type="entry name" value="MetI-like"/>
</dbReference>
<evidence type="ECO:0000256" key="2">
    <source>
        <dbReference type="ARBA" id="ARBA00022448"/>
    </source>
</evidence>
<evidence type="ECO:0000256" key="4">
    <source>
        <dbReference type="ARBA" id="ARBA00022692"/>
    </source>
</evidence>
<comment type="caution">
    <text evidence="9">The sequence shown here is derived from an EMBL/GenBank/DDBJ whole genome shotgun (WGS) entry which is preliminary data.</text>
</comment>
<dbReference type="PANTHER" id="PTHR43163:SF3">
    <property type="entry name" value="PEPTIDE ABC TRANSPORTER PERMEASE PROTEIN"/>
    <property type="match status" value="1"/>
</dbReference>
<dbReference type="CDD" id="cd06261">
    <property type="entry name" value="TM_PBP2"/>
    <property type="match status" value="1"/>
</dbReference>
<protein>
    <submittedName>
        <fullName evidence="9">ABC transporter permease</fullName>
    </submittedName>
</protein>
<evidence type="ECO:0000256" key="5">
    <source>
        <dbReference type="ARBA" id="ARBA00022989"/>
    </source>
</evidence>
<organism evidence="9 10">
    <name type="scientific">Cereibacter sphaeroides</name>
    <name type="common">Rhodobacter sphaeroides</name>
    <dbReference type="NCBI Taxonomy" id="1063"/>
    <lineage>
        <taxon>Bacteria</taxon>
        <taxon>Pseudomonadati</taxon>
        <taxon>Pseudomonadota</taxon>
        <taxon>Alphaproteobacteria</taxon>
        <taxon>Rhodobacterales</taxon>
        <taxon>Paracoccaceae</taxon>
        <taxon>Cereibacter</taxon>
    </lineage>
</organism>
<comment type="subcellular location">
    <subcellularLocation>
        <location evidence="1 7">Cell membrane</location>
        <topology evidence="1 7">Multi-pass membrane protein</topology>
    </subcellularLocation>
</comment>
<dbReference type="GO" id="GO:0055085">
    <property type="term" value="P:transmembrane transport"/>
    <property type="evidence" value="ECO:0007669"/>
    <property type="project" value="InterPro"/>
</dbReference>
<name>A0AAX1UK27_CERSP</name>
<dbReference type="EMBL" id="QWGP01000013">
    <property type="protein sequence ID" value="RHZ94293.1"/>
    <property type="molecule type" value="Genomic_DNA"/>
</dbReference>